<accession>A0ABS8X2X3</accession>
<comment type="caution">
    <text evidence="1">The sequence shown here is derived from an EMBL/GenBank/DDBJ whole genome shotgun (WGS) entry which is preliminary data.</text>
</comment>
<sequence>MLYCIFVFLYLLFFPGILFANLDLITWKGIYYQAVPNKKGVTKKYCKEHNPGTFIHTINDGIDKPLITNKGIKLKQISFKSDKVDRIYLIHGSLIASGKTAKNSWHDQINYFLYKYSEAGITKGIWYSTQCKGLYKGVVLNNMNST</sequence>
<dbReference type="RefSeq" id="WP_232890669.1">
    <property type="nucleotide sequence ID" value="NZ_JAJSPM010000005.1"/>
</dbReference>
<reference evidence="1 2" key="1">
    <citation type="journal article" date="2024" name="Pathogens">
        <title>Characterization of a Novel Species of Legionella Isolated from a Healthcare Facility: Legionella resiliens sp. nov.</title>
        <authorList>
            <person name="Cristino S."/>
            <person name="Pascale M.R."/>
            <person name="Marino F."/>
            <person name="Derelitto C."/>
            <person name="Salaris S."/>
            <person name="Orsini M."/>
            <person name="Squarzoni S."/>
            <person name="Grottola A."/>
            <person name="Girolamini L."/>
        </authorList>
    </citation>
    <scope>NUCLEOTIDE SEQUENCE [LARGE SCALE GENOMIC DNA]</scope>
    <source>
        <strain evidence="1 2">8cVS16</strain>
    </source>
</reference>
<gene>
    <name evidence="1" type="ORF">LXO92_06855</name>
</gene>
<organism evidence="1 2">
    <name type="scientific">Legionella resiliens</name>
    <dbReference type="NCBI Taxonomy" id="2905958"/>
    <lineage>
        <taxon>Bacteria</taxon>
        <taxon>Pseudomonadati</taxon>
        <taxon>Pseudomonadota</taxon>
        <taxon>Gammaproteobacteria</taxon>
        <taxon>Legionellales</taxon>
        <taxon>Legionellaceae</taxon>
        <taxon>Legionella</taxon>
    </lineage>
</organism>
<dbReference type="EMBL" id="JAJTND010000004">
    <property type="protein sequence ID" value="MCE3532091.1"/>
    <property type="molecule type" value="Genomic_DNA"/>
</dbReference>
<name>A0ABS8X2X3_9GAMM</name>
<evidence type="ECO:0000313" key="2">
    <source>
        <dbReference type="Proteomes" id="UP001320170"/>
    </source>
</evidence>
<dbReference type="Proteomes" id="UP001320170">
    <property type="component" value="Unassembled WGS sequence"/>
</dbReference>
<proteinExistence type="predicted"/>
<keyword evidence="2" id="KW-1185">Reference proteome</keyword>
<protein>
    <submittedName>
        <fullName evidence="1">Uncharacterized protein</fullName>
    </submittedName>
</protein>
<evidence type="ECO:0000313" key="1">
    <source>
        <dbReference type="EMBL" id="MCE3532091.1"/>
    </source>
</evidence>